<accession>A0ABW2QGZ5</accession>
<protein>
    <submittedName>
        <fullName evidence="1">Phage tail assembly chaperone</fullName>
    </submittedName>
</protein>
<evidence type="ECO:0000313" key="2">
    <source>
        <dbReference type="Proteomes" id="UP001596501"/>
    </source>
</evidence>
<dbReference type="Pfam" id="PF08748">
    <property type="entry name" value="Phage_TAC_4"/>
    <property type="match status" value="1"/>
</dbReference>
<reference evidence="2" key="1">
    <citation type="journal article" date="2019" name="Int. J. Syst. Evol. Microbiol.">
        <title>The Global Catalogue of Microorganisms (GCM) 10K type strain sequencing project: providing services to taxonomists for standard genome sequencing and annotation.</title>
        <authorList>
            <consortium name="The Broad Institute Genomics Platform"/>
            <consortium name="The Broad Institute Genome Sequencing Center for Infectious Disease"/>
            <person name="Wu L."/>
            <person name="Ma J."/>
        </authorList>
    </citation>
    <scope>NUCLEOTIDE SEQUENCE [LARGE SCALE GENOMIC DNA]</scope>
    <source>
        <strain evidence="2">CGMCC 1.12371</strain>
    </source>
</reference>
<dbReference type="EMBL" id="JBHTCA010000004">
    <property type="protein sequence ID" value="MFC7408710.1"/>
    <property type="molecule type" value="Genomic_DNA"/>
</dbReference>
<name>A0ABW2QGZ5_9BURK</name>
<dbReference type="InterPro" id="IPR014859">
    <property type="entry name" value="Phage_TAC_4"/>
</dbReference>
<proteinExistence type="predicted"/>
<comment type="caution">
    <text evidence="1">The sequence shown here is derived from an EMBL/GenBank/DDBJ whole genome shotgun (WGS) entry which is preliminary data.</text>
</comment>
<sequence>MAKIQLGKRPESFPAVVTFPMLDGSTGALSVKYKYRTRREFGEFIDRMFNDAGEAPPADGKFSLGTLMSKTVDKNAQYLSEVLVGWDLDEPLTLQSLAELADELPAAAAAVMEKYRTAITEGRLGN</sequence>
<keyword evidence="2" id="KW-1185">Reference proteome</keyword>
<evidence type="ECO:0000313" key="1">
    <source>
        <dbReference type="EMBL" id="MFC7408710.1"/>
    </source>
</evidence>
<gene>
    <name evidence="1" type="ORF">ACFQPB_07545</name>
</gene>
<dbReference type="Proteomes" id="UP001596501">
    <property type="component" value="Unassembled WGS sequence"/>
</dbReference>
<dbReference type="RefSeq" id="WP_382221393.1">
    <property type="nucleotide sequence ID" value="NZ_JBHTCA010000004.1"/>
</dbReference>
<organism evidence="1 2">
    <name type="scientific">Hydrogenophaga atypica</name>
    <dbReference type="NCBI Taxonomy" id="249409"/>
    <lineage>
        <taxon>Bacteria</taxon>
        <taxon>Pseudomonadati</taxon>
        <taxon>Pseudomonadota</taxon>
        <taxon>Betaproteobacteria</taxon>
        <taxon>Burkholderiales</taxon>
        <taxon>Comamonadaceae</taxon>
        <taxon>Hydrogenophaga</taxon>
    </lineage>
</organism>